<dbReference type="Proteomes" id="UP000321058">
    <property type="component" value="Unassembled WGS sequence"/>
</dbReference>
<protein>
    <recommendedName>
        <fullName evidence="4">Peptidase M28 domain-containing protein</fullName>
    </recommendedName>
</protein>
<name>A0A512NAK4_9HYPH</name>
<dbReference type="RefSeq" id="WP_246158460.1">
    <property type="nucleotide sequence ID" value="NZ_BKAJ01000052.1"/>
</dbReference>
<dbReference type="AlphaFoldDB" id="A0A512NAK4"/>
<evidence type="ECO:0008006" key="4">
    <source>
        <dbReference type="Google" id="ProtNLM"/>
    </source>
</evidence>
<proteinExistence type="predicted"/>
<reference evidence="2 3" key="1">
    <citation type="submission" date="2019-07" db="EMBL/GenBank/DDBJ databases">
        <title>Whole genome shotgun sequence of Reyranella soli NBRC 108950.</title>
        <authorList>
            <person name="Hosoyama A."/>
            <person name="Uohara A."/>
            <person name="Ohji S."/>
            <person name="Ichikawa N."/>
        </authorList>
    </citation>
    <scope>NUCLEOTIDE SEQUENCE [LARGE SCALE GENOMIC DNA]</scope>
    <source>
        <strain evidence="2 3">NBRC 108950</strain>
    </source>
</reference>
<evidence type="ECO:0000256" key="1">
    <source>
        <dbReference type="SAM" id="SignalP"/>
    </source>
</evidence>
<accession>A0A512NAK4</accession>
<comment type="caution">
    <text evidence="2">The sequence shown here is derived from an EMBL/GenBank/DDBJ whole genome shotgun (WGS) entry which is preliminary data.</text>
</comment>
<evidence type="ECO:0000313" key="2">
    <source>
        <dbReference type="EMBL" id="GEP56004.1"/>
    </source>
</evidence>
<evidence type="ECO:0000313" key="3">
    <source>
        <dbReference type="Proteomes" id="UP000321058"/>
    </source>
</evidence>
<keyword evidence="3" id="KW-1185">Reference proteome</keyword>
<feature type="signal peptide" evidence="1">
    <location>
        <begin position="1"/>
        <end position="22"/>
    </location>
</feature>
<dbReference type="Gene3D" id="3.40.630.10">
    <property type="entry name" value="Zn peptidases"/>
    <property type="match status" value="2"/>
</dbReference>
<feature type="chain" id="PRO_5022169926" description="Peptidase M28 domain-containing protein" evidence="1">
    <location>
        <begin position="23"/>
        <end position="427"/>
    </location>
</feature>
<dbReference type="SUPFAM" id="SSF53187">
    <property type="entry name" value="Zn-dependent exopeptidases"/>
    <property type="match status" value="1"/>
</dbReference>
<sequence length="427" mass="46351">MRRRQTALAAGLLLAMSLPAFADPLSGAALYADVQRYDSFGPHRFGSPGAERALAWIAEELERAGLTVSSQRFSLPRQYDFQAATLSVGNEARPVVPQWWIPERQATFALTAPIAATDSGPAADAFVRLTLPFDRGAYLTAQHVAALENAFARRPAAVLLTIDHPSGEIFTYNVDQKSPPWPVPVILVAPKDRPLLERAQQSGQPVSVSVQGAWRRDVAGRNVVGRLDRSLSHGKGGRWLAISTPVTSWFTSSCERGPGIAGFLAMARLAQTRWPDVDLVFVATSGHEIGHGGMEHFLHDGAPAPDATVAWAHFGASLACFAWRRDGERWVTDREVDTRQRLVLSSQAIETTVMRRFKDVAATPLLGARAGIGELRDVQAAGYPRFFGMAGSHTFFHTPADSAATTGPEILEPVIRAFAETLDDAIR</sequence>
<keyword evidence="1" id="KW-0732">Signal</keyword>
<gene>
    <name evidence="2" type="ORF">RSO01_31700</name>
</gene>
<dbReference type="EMBL" id="BKAJ01000052">
    <property type="protein sequence ID" value="GEP56004.1"/>
    <property type="molecule type" value="Genomic_DNA"/>
</dbReference>
<organism evidence="2 3">
    <name type="scientific">Reyranella soli</name>
    <dbReference type="NCBI Taxonomy" id="1230389"/>
    <lineage>
        <taxon>Bacteria</taxon>
        <taxon>Pseudomonadati</taxon>
        <taxon>Pseudomonadota</taxon>
        <taxon>Alphaproteobacteria</taxon>
        <taxon>Hyphomicrobiales</taxon>
        <taxon>Reyranellaceae</taxon>
        <taxon>Reyranella</taxon>
    </lineage>
</organism>